<comment type="caution">
    <text evidence="2">The sequence shown here is derived from an EMBL/GenBank/DDBJ whole genome shotgun (WGS) entry which is preliminary data.</text>
</comment>
<feature type="compositionally biased region" description="Low complexity" evidence="1">
    <location>
        <begin position="225"/>
        <end position="234"/>
    </location>
</feature>
<feature type="compositionally biased region" description="Basic and acidic residues" evidence="1">
    <location>
        <begin position="241"/>
        <end position="254"/>
    </location>
</feature>
<feature type="compositionally biased region" description="Polar residues" evidence="1">
    <location>
        <begin position="363"/>
        <end position="373"/>
    </location>
</feature>
<feature type="compositionally biased region" description="Polar residues" evidence="1">
    <location>
        <begin position="425"/>
        <end position="436"/>
    </location>
</feature>
<feature type="compositionally biased region" description="Low complexity" evidence="1">
    <location>
        <begin position="169"/>
        <end position="179"/>
    </location>
</feature>
<keyword evidence="3" id="KW-1185">Reference proteome</keyword>
<feature type="compositionally biased region" description="Polar residues" evidence="1">
    <location>
        <begin position="1"/>
        <end position="18"/>
    </location>
</feature>
<dbReference type="STRING" id="5454.A0A163E0C9"/>
<feature type="region of interest" description="Disordered" evidence="1">
    <location>
        <begin position="1"/>
        <end position="472"/>
    </location>
</feature>
<protein>
    <submittedName>
        <fullName evidence="2">Uncharacterized protein</fullName>
    </submittedName>
</protein>
<feature type="compositionally biased region" description="Pro residues" evidence="1">
    <location>
        <begin position="86"/>
        <end position="105"/>
    </location>
</feature>
<evidence type="ECO:0000256" key="1">
    <source>
        <dbReference type="SAM" id="MobiDB-lite"/>
    </source>
</evidence>
<gene>
    <name evidence="2" type="ORF">ST47_g5407</name>
</gene>
<dbReference type="Proteomes" id="UP000076837">
    <property type="component" value="Unassembled WGS sequence"/>
</dbReference>
<reference evidence="2 3" key="1">
    <citation type="journal article" date="2016" name="Sci. Rep.">
        <title>Draft genome sequencing and secretome analysis of fungal phytopathogen Ascochyta rabiei provides insight into the necrotrophic effector repertoire.</title>
        <authorList>
            <person name="Verma S."/>
            <person name="Gazara R.K."/>
            <person name="Nizam S."/>
            <person name="Parween S."/>
            <person name="Chattopadhyay D."/>
            <person name="Verma P.K."/>
        </authorList>
    </citation>
    <scope>NUCLEOTIDE SEQUENCE [LARGE SCALE GENOMIC DNA]</scope>
    <source>
        <strain evidence="2 3">ArDII</strain>
    </source>
</reference>
<feature type="region of interest" description="Disordered" evidence="1">
    <location>
        <begin position="635"/>
        <end position="673"/>
    </location>
</feature>
<feature type="region of interest" description="Disordered" evidence="1">
    <location>
        <begin position="484"/>
        <end position="539"/>
    </location>
</feature>
<feature type="compositionally biased region" description="Polar residues" evidence="1">
    <location>
        <begin position="699"/>
        <end position="721"/>
    </location>
</feature>
<name>A0A163E0C9_DIDRA</name>
<feature type="compositionally biased region" description="Low complexity" evidence="1">
    <location>
        <begin position="635"/>
        <end position="648"/>
    </location>
</feature>
<sequence>MPAVSRHSSAARQSDMPSQTPPAKHKRFASLLRLPSSSSSSSSKRDKDRETPPASSPRNPTTPTAAAPAAAAPAAAAPAAAAPAAAPAPAPAAAPAPAPAPPPAPIQSAPSATLSYFSPQPGASGSGTDVRSPGSKRPPASFSGINNSRGPPVTLITRGNSDYARKKTPATTPTQPPRQHSGLPTPIAGLQRLGQPEDNSSSSSDSSSASEATASASQTNKPALSRQSTVTSTRSSRHMATSRDESPDLDDARSGHAARAQRNTPGTESEDLFMNIAEDSAPRQRAMDAATRQDRLRSRIARVNNRHSTPSGLQSSSPAHAISAYTTPTTSRIPFSTSADPKSTALPRRATALPTPSRPAYQSPLSPNNPNETTRTRLPELHPKASFSSKRDAELSPNEFLASMRRPSAPDALQTPPKRTPTHAYRSSNLNYTSTRNEPRTPQAETRQDASSHHDGTESHGSTGPAASVWDELDELKTRIRKIEQGGSSKTPATSNAAVAQASADRPRTANTSATTVSSSPHQQRKPNASPSESTVDAPSARVHPLLRDALAKAKQHTAHSVYRVLESTATEAIALAEMAGSTGMLSSAASVYSGAATADRQVRRKADNICRSLTELCIALCEAKPSLASPAMRSSAAAVARRPSVQVNGESPKTTRDSEETGSVVSFSGVSPSRALERIEARRTSMLAASTSKRESSQEPNNTSNALSASRIQRAGTSLNRTRRQSDADVDEDEDDTLRAPSRAMTDFRQLQNTNANASANNSHFERNRHTSRTYTSQEPMPELQPSPKFQPASSLRRPTVTGVPNENSLLFKDSPRRYNFDRQSSPAVEKQTVGGLRERLQLSANRTNLNRNSIGTTADLTRSMSLGTRRMRGASTGE</sequence>
<accession>A0A163E0C9</accession>
<feature type="compositionally biased region" description="Low complexity" evidence="1">
    <location>
        <begin position="662"/>
        <end position="673"/>
    </location>
</feature>
<feature type="compositionally biased region" description="Basic and acidic residues" evidence="1">
    <location>
        <begin position="446"/>
        <end position="458"/>
    </location>
</feature>
<feature type="compositionally biased region" description="Low complexity" evidence="1">
    <location>
        <begin position="200"/>
        <end position="217"/>
    </location>
</feature>
<feature type="compositionally biased region" description="Polar residues" evidence="1">
    <location>
        <begin position="113"/>
        <end position="129"/>
    </location>
</feature>
<feature type="compositionally biased region" description="Low complexity" evidence="1">
    <location>
        <begin position="493"/>
        <end position="520"/>
    </location>
</feature>
<evidence type="ECO:0000313" key="2">
    <source>
        <dbReference type="EMBL" id="KZM23439.1"/>
    </source>
</evidence>
<feature type="compositionally biased region" description="Basic and acidic residues" evidence="1">
    <location>
        <begin position="280"/>
        <end position="297"/>
    </location>
</feature>
<proteinExistence type="predicted"/>
<evidence type="ECO:0000313" key="3">
    <source>
        <dbReference type="Proteomes" id="UP000076837"/>
    </source>
</evidence>
<feature type="compositionally biased region" description="Polar residues" evidence="1">
    <location>
        <begin position="306"/>
        <end position="341"/>
    </location>
</feature>
<feature type="compositionally biased region" description="Basic and acidic residues" evidence="1">
    <location>
        <begin position="374"/>
        <end position="394"/>
    </location>
</feature>
<feature type="compositionally biased region" description="Low complexity" evidence="1">
    <location>
        <begin position="52"/>
        <end position="85"/>
    </location>
</feature>
<organism evidence="2 3">
    <name type="scientific">Didymella rabiei</name>
    <name type="common">Chickpea ascochyta blight fungus</name>
    <name type="synonym">Mycosphaerella rabiei</name>
    <dbReference type="NCBI Taxonomy" id="5454"/>
    <lineage>
        <taxon>Eukaryota</taxon>
        <taxon>Fungi</taxon>
        <taxon>Dikarya</taxon>
        <taxon>Ascomycota</taxon>
        <taxon>Pezizomycotina</taxon>
        <taxon>Dothideomycetes</taxon>
        <taxon>Pleosporomycetidae</taxon>
        <taxon>Pleosporales</taxon>
        <taxon>Pleosporineae</taxon>
        <taxon>Didymellaceae</taxon>
        <taxon>Ascochyta</taxon>
    </lineage>
</organism>
<dbReference type="EMBL" id="JYNV01000195">
    <property type="protein sequence ID" value="KZM23439.1"/>
    <property type="molecule type" value="Genomic_DNA"/>
</dbReference>
<feature type="region of interest" description="Disordered" evidence="1">
    <location>
        <begin position="686"/>
        <end position="813"/>
    </location>
</feature>
<feature type="compositionally biased region" description="Low complexity" evidence="1">
    <location>
        <begin position="754"/>
        <end position="764"/>
    </location>
</feature>
<feature type="compositionally biased region" description="Polar residues" evidence="1">
    <location>
        <begin position="526"/>
        <end position="537"/>
    </location>
</feature>
<dbReference type="AlphaFoldDB" id="A0A163E0C9"/>